<feature type="transmembrane region" description="Helical" evidence="2">
    <location>
        <begin position="944"/>
        <end position="964"/>
    </location>
</feature>
<evidence type="ECO:0000313" key="3">
    <source>
        <dbReference type="EMBL" id="MDA5399224.1"/>
    </source>
</evidence>
<dbReference type="Gene3D" id="3.30.70.1320">
    <property type="entry name" value="Multidrug efflux transporter AcrB pore domain like"/>
    <property type="match status" value="1"/>
</dbReference>
<evidence type="ECO:0000256" key="1">
    <source>
        <dbReference type="SAM" id="MobiDB-lite"/>
    </source>
</evidence>
<feature type="transmembrane region" description="Helical" evidence="2">
    <location>
        <begin position="464"/>
        <end position="487"/>
    </location>
</feature>
<feature type="transmembrane region" description="Helical" evidence="2">
    <location>
        <begin position="385"/>
        <end position="407"/>
    </location>
</feature>
<dbReference type="GO" id="GO:0005886">
    <property type="term" value="C:plasma membrane"/>
    <property type="evidence" value="ECO:0007669"/>
    <property type="project" value="TreeGrafter"/>
</dbReference>
<feature type="region of interest" description="Disordered" evidence="1">
    <location>
        <begin position="1132"/>
        <end position="1169"/>
    </location>
</feature>
<evidence type="ECO:0000256" key="2">
    <source>
        <dbReference type="SAM" id="Phobius"/>
    </source>
</evidence>
<dbReference type="PANTHER" id="PTHR32063">
    <property type="match status" value="1"/>
</dbReference>
<feature type="transmembrane region" description="Helical" evidence="2">
    <location>
        <begin position="499"/>
        <end position="521"/>
    </location>
</feature>
<feature type="transmembrane region" description="Helical" evidence="2">
    <location>
        <begin position="527"/>
        <end position="548"/>
    </location>
</feature>
<dbReference type="InterPro" id="IPR001036">
    <property type="entry name" value="Acrflvin-R"/>
</dbReference>
<organism evidence="3 4">
    <name type="scientific">Hoeflea prorocentri</name>
    <dbReference type="NCBI Taxonomy" id="1922333"/>
    <lineage>
        <taxon>Bacteria</taxon>
        <taxon>Pseudomonadati</taxon>
        <taxon>Pseudomonadota</taxon>
        <taxon>Alphaproteobacteria</taxon>
        <taxon>Hyphomicrobiales</taxon>
        <taxon>Rhizobiaceae</taxon>
        <taxon>Hoeflea</taxon>
    </lineage>
</organism>
<feature type="compositionally biased region" description="Basic and acidic residues" evidence="1">
    <location>
        <begin position="1134"/>
        <end position="1151"/>
    </location>
</feature>
<proteinExistence type="predicted"/>
<keyword evidence="4" id="KW-1185">Reference proteome</keyword>
<dbReference type="AlphaFoldDB" id="A0A9X3ULJ8"/>
<dbReference type="Gene3D" id="3.30.70.1430">
    <property type="entry name" value="Multidrug efflux transporter AcrB pore domain"/>
    <property type="match status" value="2"/>
</dbReference>
<comment type="caution">
    <text evidence="3">The sequence shown here is derived from an EMBL/GenBank/DDBJ whole genome shotgun (WGS) entry which is preliminary data.</text>
</comment>
<dbReference type="SUPFAM" id="SSF82714">
    <property type="entry name" value="Multidrug efflux transporter AcrB TolC docking domain, DN and DC subdomains"/>
    <property type="match status" value="2"/>
</dbReference>
<reference evidence="3" key="1">
    <citation type="submission" date="2022-11" db="EMBL/GenBank/DDBJ databases">
        <title>Draft genome sequence of Hoeflea poritis E7-10 and Hoeflea prorocentri PM5-8, separated from scleractinian coral Porites lutea and marine dinoflagellate.</title>
        <authorList>
            <person name="Zhang G."/>
            <person name="Wei Q."/>
            <person name="Cai L."/>
        </authorList>
    </citation>
    <scope>NUCLEOTIDE SEQUENCE</scope>
    <source>
        <strain evidence="3">PM5-8</strain>
    </source>
</reference>
<dbReference type="RefSeq" id="WP_267990669.1">
    <property type="nucleotide sequence ID" value="NZ_JAPJZI010000001.1"/>
</dbReference>
<feature type="transmembrane region" description="Helical" evidence="2">
    <location>
        <begin position="971"/>
        <end position="991"/>
    </location>
</feature>
<dbReference type="SUPFAM" id="SSF82866">
    <property type="entry name" value="Multidrug efflux transporter AcrB transmembrane domain"/>
    <property type="match status" value="2"/>
</dbReference>
<feature type="transmembrane region" description="Helical" evidence="2">
    <location>
        <begin position="427"/>
        <end position="452"/>
    </location>
</feature>
<sequence length="1169" mass="126618">MTSALQTIISRPKTVLTLMIFMVAAGIMSYIGIPKEANPDIDVPVYYVSISQQGISPRDAERLLIRPMETSLRGLDGLKELTAVASEGHAGIVLEFNIETDSDQVLADVRDKVDEAKAELPAEADEPTITETNFALQPTIIVTLSGDVPERTLTTHARRLKDEIEAISSVREASLTGNREEMLEVIVDLMKMESYDVTQDELLNALTQNNQLVAAGFIDDGNGRFNVKVPGLVETAQDVFEIPIKQSGEGVVTLGELAEIRRTYKDPSAFTRVNGQPAISIEVTKRIGTNIIENNDQVRAVVQDFTKDWPKAIHVNYLLDQSSFIFEVLGSLQSSIMTAIVLVMICVVGTLGLRSGLLVGLAIPGSFMLAFLILGGLGMTVNMMVMFGMVLTVGMLVDGAIVVTEYADRKISEGMSPADAYKRASRLMFWPVVSSTATTLAAFLPLLLWPGVPGEFMSYLPRMVIIVLTASLLTALVFLPVTGTAFAQIAAIASRNSSLVSGLLVGAIAGFFAFAGPMAALGAPIQFVGAVAIAALAFFLTYSVTGFINSRRSEKTDPEADHVALMLSSRAELDVKKVPGITGGYLRFLRYAAGTLWGNVLVIVSILSMTAASFIYFANNNNGVEFFVDEEPDVAIVMVSARGNMSATEIRDLVGEVESEVLQVPGIENVVMIAKASSGGGGGNFLSGVQDKPADVVGELQIELADYCCRRRAVEIFDDIRQRTANMAGIKVEVRKIEGGPPTGKDLQLEVKSTDYNAMVAAVDRVRDYVDTVDILSDQEDGRPLPGIEWQIDVDREQAGRYNAGIVGVGSMVQLVTNGVLIGTYRPNDSEDEVDIRVRLPQEQRTLDQFELLKLRTANGQVPLSNFIERSPQQKVSSITRRDGLYAMDVKASVADGAMVDGRAATPDDAVKDVQAWLDTQEWPDNVFLKFRGADEEQEESAAFLQNAAIAALFMMFVILLTQFNSFYQTILTLSTVILAVSGVLVGMAVTGQRFSIIMTGTGIVALAGIVVNNAIVLIDTFNRMRAEGVTDIRQAALKTAAQRLRPIMLTTITTILGLIPMALQINMNFFTQTISVGGITSIWWVQLSTAIIFGLAFSTMLTLVLIPAMLTMPLNIADNWGSFRNRISRMRHSGKDGEHLEGKPADDKGTGKQADNDDLPIARPDAAE</sequence>
<gene>
    <name evidence="3" type="ORF">OQ273_11625</name>
</gene>
<feature type="transmembrane region" description="Helical" evidence="2">
    <location>
        <begin position="596"/>
        <end position="618"/>
    </location>
</feature>
<dbReference type="Gene3D" id="1.20.1640.10">
    <property type="entry name" value="Multidrug efflux transporter AcrB transmembrane domain"/>
    <property type="match status" value="2"/>
</dbReference>
<evidence type="ECO:0000313" key="4">
    <source>
        <dbReference type="Proteomes" id="UP001151234"/>
    </source>
</evidence>
<name>A0A9X3ULJ8_9HYPH</name>
<feature type="transmembrane region" description="Helical" evidence="2">
    <location>
        <begin position="1048"/>
        <end position="1071"/>
    </location>
</feature>
<keyword evidence="2" id="KW-0812">Transmembrane</keyword>
<dbReference type="Proteomes" id="UP001151234">
    <property type="component" value="Unassembled WGS sequence"/>
</dbReference>
<protein>
    <submittedName>
        <fullName evidence="3">Efflux RND transporter permease subunit</fullName>
    </submittedName>
</protein>
<dbReference type="PANTHER" id="PTHR32063:SF0">
    <property type="entry name" value="SWARMING MOTILITY PROTEIN SWRC"/>
    <property type="match status" value="1"/>
</dbReference>
<dbReference type="Pfam" id="PF00873">
    <property type="entry name" value="ACR_tran"/>
    <property type="match status" value="2"/>
</dbReference>
<accession>A0A9X3ULJ8</accession>
<feature type="transmembrane region" description="Helical" evidence="2">
    <location>
        <begin position="332"/>
        <end position="351"/>
    </location>
</feature>
<keyword evidence="2" id="KW-0472">Membrane</keyword>
<feature type="transmembrane region" description="Helical" evidence="2">
    <location>
        <begin position="15"/>
        <end position="33"/>
    </location>
</feature>
<dbReference type="SUPFAM" id="SSF82693">
    <property type="entry name" value="Multidrug efflux transporter AcrB pore domain, PN1, PN2, PC1 and PC2 subdomains"/>
    <property type="match status" value="2"/>
</dbReference>
<dbReference type="Gene3D" id="3.30.70.1440">
    <property type="entry name" value="Multidrug efflux transporter AcrB pore domain"/>
    <property type="match status" value="1"/>
</dbReference>
<keyword evidence="2" id="KW-1133">Transmembrane helix</keyword>
<dbReference type="EMBL" id="JAPJZI010000001">
    <property type="protein sequence ID" value="MDA5399224.1"/>
    <property type="molecule type" value="Genomic_DNA"/>
</dbReference>
<feature type="transmembrane region" description="Helical" evidence="2">
    <location>
        <begin position="358"/>
        <end position="379"/>
    </location>
</feature>
<dbReference type="PRINTS" id="PR00702">
    <property type="entry name" value="ACRIFLAVINRP"/>
</dbReference>
<feature type="transmembrane region" description="Helical" evidence="2">
    <location>
        <begin position="997"/>
        <end position="1019"/>
    </location>
</feature>
<dbReference type="Gene3D" id="3.30.2090.10">
    <property type="entry name" value="Multidrug efflux transporter AcrB TolC docking domain, DN and DC subdomains"/>
    <property type="match status" value="2"/>
</dbReference>
<dbReference type="GO" id="GO:0042910">
    <property type="term" value="F:xenobiotic transmembrane transporter activity"/>
    <property type="evidence" value="ECO:0007669"/>
    <property type="project" value="TreeGrafter"/>
</dbReference>
<dbReference type="InterPro" id="IPR027463">
    <property type="entry name" value="AcrB_DN_DC_subdom"/>
</dbReference>
<feature type="transmembrane region" description="Helical" evidence="2">
    <location>
        <begin position="1083"/>
        <end position="1107"/>
    </location>
</feature>